<keyword evidence="1" id="KW-0812">Transmembrane</keyword>
<feature type="transmembrane region" description="Helical" evidence="1">
    <location>
        <begin position="158"/>
        <end position="179"/>
    </location>
</feature>
<protein>
    <recommendedName>
        <fullName evidence="5">Acyltransferase 3 domain-containing protein</fullName>
    </recommendedName>
</protein>
<keyword evidence="1" id="KW-0472">Membrane</keyword>
<dbReference type="AlphaFoldDB" id="A0A0J6SW13"/>
<feature type="transmembrane region" description="Helical" evidence="1">
    <location>
        <begin position="121"/>
        <end position="146"/>
    </location>
</feature>
<evidence type="ECO:0008006" key="5">
    <source>
        <dbReference type="Google" id="ProtNLM"/>
    </source>
</evidence>
<reference evidence="3 4" key="1">
    <citation type="submission" date="2015-03" db="EMBL/GenBank/DDBJ databases">
        <title>Genome sequencing of Methylobacterium variabile DSM 16961.</title>
        <authorList>
            <person name="Chaudhry V."/>
            <person name="Patil P.B."/>
        </authorList>
    </citation>
    <scope>NUCLEOTIDE SEQUENCE [LARGE SCALE GENOMIC DNA]</scope>
    <source>
        <strain evidence="3 4">DSM 16961</strain>
    </source>
</reference>
<dbReference type="EMBL" id="LABY01000081">
    <property type="protein sequence ID" value="KMO37732.1"/>
    <property type="molecule type" value="Genomic_DNA"/>
</dbReference>
<comment type="caution">
    <text evidence="3">The sequence shown here is derived from an EMBL/GenBank/DDBJ whole genome shotgun (WGS) entry which is preliminary data.</text>
</comment>
<name>A0A0J6SW13_9HYPH</name>
<feature type="transmembrane region" description="Helical" evidence="1">
    <location>
        <begin position="199"/>
        <end position="223"/>
    </location>
</feature>
<feature type="chain" id="PRO_5005281505" description="Acyltransferase 3 domain-containing protein" evidence="2">
    <location>
        <begin position="26"/>
        <end position="230"/>
    </location>
</feature>
<sequence>MAPGRSGRLAALVPLGAAVAVVALAAAAGTTQATLAAAGLDAWSYGFFADRYPLFFAAIAYGVARAALLPLAARRWRGWLGAVLGIALVLALSLHPTYGGLVLRAGFSVGGVAFLSGQPMGVAQVLGAAAAAFLLGGALGLSALVARGLPHRGDRWRALGPAVLRYLALAWALFVLAAARDLGLSGFPRLPLSGEQAALALGLVLAAFLPHAAFSLAGSRASVETARARR</sequence>
<dbReference type="Proteomes" id="UP000035955">
    <property type="component" value="Unassembled WGS sequence"/>
</dbReference>
<keyword evidence="1" id="KW-1133">Transmembrane helix</keyword>
<evidence type="ECO:0000256" key="1">
    <source>
        <dbReference type="SAM" id="Phobius"/>
    </source>
</evidence>
<keyword evidence="2" id="KW-0732">Signal</keyword>
<accession>A0A0J6SW13</accession>
<dbReference type="PATRIC" id="fig|298794.3.peg.7327"/>
<evidence type="ECO:0000313" key="4">
    <source>
        <dbReference type="Proteomes" id="UP000035955"/>
    </source>
</evidence>
<keyword evidence="4" id="KW-1185">Reference proteome</keyword>
<gene>
    <name evidence="3" type="ORF">VQ02_12875</name>
</gene>
<feature type="transmembrane region" description="Helical" evidence="1">
    <location>
        <begin position="79"/>
        <end position="101"/>
    </location>
</feature>
<evidence type="ECO:0000313" key="3">
    <source>
        <dbReference type="EMBL" id="KMO37732.1"/>
    </source>
</evidence>
<organism evidence="3 4">
    <name type="scientific">Methylobacterium variabile</name>
    <dbReference type="NCBI Taxonomy" id="298794"/>
    <lineage>
        <taxon>Bacteria</taxon>
        <taxon>Pseudomonadati</taxon>
        <taxon>Pseudomonadota</taxon>
        <taxon>Alphaproteobacteria</taxon>
        <taxon>Hyphomicrobiales</taxon>
        <taxon>Methylobacteriaceae</taxon>
        <taxon>Methylobacterium</taxon>
    </lineage>
</organism>
<feature type="signal peptide" evidence="2">
    <location>
        <begin position="1"/>
        <end position="25"/>
    </location>
</feature>
<evidence type="ECO:0000256" key="2">
    <source>
        <dbReference type="SAM" id="SignalP"/>
    </source>
</evidence>
<proteinExistence type="predicted"/>
<feature type="transmembrane region" description="Helical" evidence="1">
    <location>
        <begin position="52"/>
        <end position="72"/>
    </location>
</feature>